<gene>
    <name evidence="1" type="ORF">M9Y10_028589</name>
</gene>
<organism evidence="1 2">
    <name type="scientific">Tritrichomonas musculus</name>
    <dbReference type="NCBI Taxonomy" id="1915356"/>
    <lineage>
        <taxon>Eukaryota</taxon>
        <taxon>Metamonada</taxon>
        <taxon>Parabasalia</taxon>
        <taxon>Tritrichomonadida</taxon>
        <taxon>Tritrichomonadidae</taxon>
        <taxon>Tritrichomonas</taxon>
    </lineage>
</organism>
<sequence>MIKIECKSDDQLKYDDIKHIPIFKWIFGLSECLHSTRIDNFIQKLLLSSTKSHKINSKINWFIQKSIEKCRISYDFLNWLVHMPGDDEIQFLDDFRSYDKYHDKCIHITDFFKNCNKEPVFRKFTETNIYEQTEIFESFHPLYAHPTCNQPMVNNDEDCAKFIFSIIYIFKYSKQFFDDEIGTCLVNLFIKLKYKELYELKDFDVNFEPDDLDTIFQLVMDSI</sequence>
<protein>
    <recommendedName>
        <fullName evidence="3">Rab-GAP TBC domain-containing protein</fullName>
    </recommendedName>
</protein>
<evidence type="ECO:0000313" key="2">
    <source>
        <dbReference type="Proteomes" id="UP001470230"/>
    </source>
</evidence>
<dbReference type="Proteomes" id="UP001470230">
    <property type="component" value="Unassembled WGS sequence"/>
</dbReference>
<name>A0ABR2KKV8_9EUKA</name>
<evidence type="ECO:0008006" key="3">
    <source>
        <dbReference type="Google" id="ProtNLM"/>
    </source>
</evidence>
<evidence type="ECO:0000313" key="1">
    <source>
        <dbReference type="EMBL" id="KAK8891381.1"/>
    </source>
</evidence>
<comment type="caution">
    <text evidence="1">The sequence shown here is derived from an EMBL/GenBank/DDBJ whole genome shotgun (WGS) entry which is preliminary data.</text>
</comment>
<proteinExistence type="predicted"/>
<keyword evidence="2" id="KW-1185">Reference proteome</keyword>
<accession>A0ABR2KKV8</accession>
<dbReference type="EMBL" id="JAPFFF010000004">
    <property type="protein sequence ID" value="KAK8891381.1"/>
    <property type="molecule type" value="Genomic_DNA"/>
</dbReference>
<reference evidence="1 2" key="1">
    <citation type="submission" date="2024-04" db="EMBL/GenBank/DDBJ databases">
        <title>Tritrichomonas musculus Genome.</title>
        <authorList>
            <person name="Alves-Ferreira E."/>
            <person name="Grigg M."/>
            <person name="Lorenzi H."/>
            <person name="Galac M."/>
        </authorList>
    </citation>
    <scope>NUCLEOTIDE SEQUENCE [LARGE SCALE GENOMIC DNA]</scope>
    <source>
        <strain evidence="1 2">EAF2021</strain>
    </source>
</reference>